<sequence length="83" mass="9724">MGFTLLFFSLTTTMLAFVAAFLLVFRFQKPSWTSTLIHTAPFLPVSRVALTQFPLYFTLNVTLLKFYKWIKEALRGKQFQSYM</sequence>
<dbReference type="Proteomes" id="UP001163603">
    <property type="component" value="Chromosome 12"/>
</dbReference>
<organism evidence="1 2">
    <name type="scientific">Pistacia integerrima</name>
    <dbReference type="NCBI Taxonomy" id="434235"/>
    <lineage>
        <taxon>Eukaryota</taxon>
        <taxon>Viridiplantae</taxon>
        <taxon>Streptophyta</taxon>
        <taxon>Embryophyta</taxon>
        <taxon>Tracheophyta</taxon>
        <taxon>Spermatophyta</taxon>
        <taxon>Magnoliopsida</taxon>
        <taxon>eudicotyledons</taxon>
        <taxon>Gunneridae</taxon>
        <taxon>Pentapetalae</taxon>
        <taxon>rosids</taxon>
        <taxon>malvids</taxon>
        <taxon>Sapindales</taxon>
        <taxon>Anacardiaceae</taxon>
        <taxon>Pistacia</taxon>
    </lineage>
</organism>
<accession>A0ACC0XE46</accession>
<proteinExistence type="predicted"/>
<evidence type="ECO:0000313" key="1">
    <source>
        <dbReference type="EMBL" id="KAJ0016654.1"/>
    </source>
</evidence>
<evidence type="ECO:0000313" key="2">
    <source>
        <dbReference type="Proteomes" id="UP001163603"/>
    </source>
</evidence>
<keyword evidence="2" id="KW-1185">Reference proteome</keyword>
<protein>
    <submittedName>
        <fullName evidence="1">Uncharacterized protein</fullName>
    </submittedName>
</protein>
<name>A0ACC0XE46_9ROSI</name>
<reference evidence="2" key="1">
    <citation type="journal article" date="2023" name="G3 (Bethesda)">
        <title>Genome assembly and association tests identify interacting loci associated with vigor, precocity, and sex in interspecific pistachio rootstocks.</title>
        <authorList>
            <person name="Palmer W."/>
            <person name="Jacygrad E."/>
            <person name="Sagayaradj S."/>
            <person name="Cavanaugh K."/>
            <person name="Han R."/>
            <person name="Bertier L."/>
            <person name="Beede B."/>
            <person name="Kafkas S."/>
            <person name="Golino D."/>
            <person name="Preece J."/>
            <person name="Michelmore R."/>
        </authorList>
    </citation>
    <scope>NUCLEOTIDE SEQUENCE [LARGE SCALE GENOMIC DNA]</scope>
</reference>
<comment type="caution">
    <text evidence="1">The sequence shown here is derived from an EMBL/GenBank/DDBJ whole genome shotgun (WGS) entry which is preliminary data.</text>
</comment>
<dbReference type="EMBL" id="CM047747">
    <property type="protein sequence ID" value="KAJ0016654.1"/>
    <property type="molecule type" value="Genomic_DNA"/>
</dbReference>
<gene>
    <name evidence="1" type="ORF">Pint_09604</name>
</gene>